<evidence type="ECO:0000313" key="1">
    <source>
        <dbReference type="EMBL" id="MBD2752910.1"/>
    </source>
</evidence>
<comment type="caution">
    <text evidence="1">The sequence shown here is derived from an EMBL/GenBank/DDBJ whole genome shotgun (WGS) entry which is preliminary data.</text>
</comment>
<organism evidence="1 2">
    <name type="scientific">Spirosoma validum</name>
    <dbReference type="NCBI Taxonomy" id="2771355"/>
    <lineage>
        <taxon>Bacteria</taxon>
        <taxon>Pseudomonadati</taxon>
        <taxon>Bacteroidota</taxon>
        <taxon>Cytophagia</taxon>
        <taxon>Cytophagales</taxon>
        <taxon>Cytophagaceae</taxon>
        <taxon>Spirosoma</taxon>
    </lineage>
</organism>
<gene>
    <name evidence="1" type="ORF">IC230_08420</name>
</gene>
<keyword evidence="2" id="KW-1185">Reference proteome</keyword>
<evidence type="ECO:0000313" key="2">
    <source>
        <dbReference type="Proteomes" id="UP000653797"/>
    </source>
</evidence>
<dbReference type="RefSeq" id="WP_191038523.1">
    <property type="nucleotide sequence ID" value="NZ_JACXAA010000002.1"/>
</dbReference>
<reference evidence="1" key="1">
    <citation type="submission" date="2020-09" db="EMBL/GenBank/DDBJ databases">
        <authorList>
            <person name="Kim M.K."/>
        </authorList>
    </citation>
    <scope>NUCLEOTIDE SEQUENCE</scope>
    <source>
        <strain evidence="1">BT704</strain>
    </source>
</reference>
<protein>
    <submittedName>
        <fullName evidence="1">DUF3500 domain-containing protein</fullName>
    </submittedName>
</protein>
<proteinExistence type="predicted"/>
<dbReference type="EMBL" id="JACXAA010000002">
    <property type="protein sequence ID" value="MBD2752910.1"/>
    <property type="molecule type" value="Genomic_DNA"/>
</dbReference>
<dbReference type="Proteomes" id="UP000653797">
    <property type="component" value="Unassembled WGS sequence"/>
</dbReference>
<accession>A0A927B014</accession>
<sequence length="84" mass="9095">MTLTTDGGSVKGLDQVVCLVNAFKATPSFQSVDPIAPITINGHTYQSMKQERQTVATLLRSLNNSEQAAAKLSTTFRDVLFGTY</sequence>
<name>A0A927B014_9BACT</name>
<dbReference type="AlphaFoldDB" id="A0A927B014"/>